<dbReference type="PANTHER" id="PTHR34821">
    <property type="entry name" value="INNER MEMBRANE PROTEIN YDCZ"/>
    <property type="match status" value="1"/>
</dbReference>
<gene>
    <name evidence="3" type="ORF">PDUR_14765</name>
</gene>
<organism evidence="3 4">
    <name type="scientific">Paenibacillus durus</name>
    <name type="common">Paenibacillus azotofixans</name>
    <dbReference type="NCBI Taxonomy" id="44251"/>
    <lineage>
        <taxon>Bacteria</taxon>
        <taxon>Bacillati</taxon>
        <taxon>Bacillota</taxon>
        <taxon>Bacilli</taxon>
        <taxon>Bacillales</taxon>
        <taxon>Paenibacillaceae</taxon>
        <taxon>Paenibacillus</taxon>
    </lineage>
</organism>
<keyword evidence="2" id="KW-0472">Membrane</keyword>
<dbReference type="InterPro" id="IPR006750">
    <property type="entry name" value="YdcZ"/>
</dbReference>
<reference evidence="3 4" key="1">
    <citation type="submission" date="2014-08" db="EMBL/GenBank/DDBJ databases">
        <title>Comparative genomics of the Paenibacillus odorifer group.</title>
        <authorList>
            <person name="den Bakker H.C."/>
            <person name="Tsai Y.-C."/>
            <person name="Martin N."/>
            <person name="Korlach J."/>
            <person name="Wiedmann M."/>
        </authorList>
    </citation>
    <scope>NUCLEOTIDE SEQUENCE [LARGE SCALE GENOMIC DNA]</scope>
    <source>
        <strain evidence="3 4">DSM 1735</strain>
    </source>
</reference>
<dbReference type="Pfam" id="PF04657">
    <property type="entry name" value="DMT_YdcZ"/>
    <property type="match status" value="1"/>
</dbReference>
<dbReference type="eggNOG" id="COG3238">
    <property type="taxonomic scope" value="Bacteria"/>
</dbReference>
<evidence type="ECO:0000256" key="1">
    <source>
        <dbReference type="SAM" id="MobiDB-lite"/>
    </source>
</evidence>
<sequence>MIQGLLLALVAGSLVSMQNVFNSKVNEHTGSWATTALVLGMGFAASLTFGLIFEGGRLFSLENMKPWYWISGVIGVGVVICLTLGIRLLGPTYAISIVLISQLGSALWWDSMGWLGLNKVPFTFRQLLGVLVIVGGILVFKLGGGRVHQSASEETNETPPCKIKNEARGA</sequence>
<evidence type="ECO:0000313" key="3">
    <source>
        <dbReference type="EMBL" id="AIQ13033.1"/>
    </source>
</evidence>
<accession>A0A089HRP9</accession>
<dbReference type="STRING" id="44251.PDUR_14765"/>
<name>A0A089HRP9_PAEDU</name>
<feature type="transmembrane region" description="Helical" evidence="2">
    <location>
        <begin position="92"/>
        <end position="110"/>
    </location>
</feature>
<keyword evidence="4" id="KW-1185">Reference proteome</keyword>
<feature type="transmembrane region" description="Helical" evidence="2">
    <location>
        <begin position="67"/>
        <end position="86"/>
    </location>
</feature>
<dbReference type="EMBL" id="CP009288">
    <property type="protein sequence ID" value="AIQ13033.1"/>
    <property type="molecule type" value="Genomic_DNA"/>
</dbReference>
<dbReference type="RefSeq" id="WP_042206843.1">
    <property type="nucleotide sequence ID" value="NZ_CP009288.1"/>
</dbReference>
<feature type="region of interest" description="Disordered" evidence="1">
    <location>
        <begin position="151"/>
        <end position="170"/>
    </location>
</feature>
<dbReference type="Proteomes" id="UP000029409">
    <property type="component" value="Chromosome"/>
</dbReference>
<dbReference type="PANTHER" id="PTHR34821:SF3">
    <property type="entry name" value="MEMBRANE PROTEIN"/>
    <property type="match status" value="1"/>
</dbReference>
<keyword evidence="2" id="KW-1133">Transmembrane helix</keyword>
<evidence type="ECO:0000313" key="4">
    <source>
        <dbReference type="Proteomes" id="UP000029409"/>
    </source>
</evidence>
<dbReference type="AlphaFoldDB" id="A0A089HRP9"/>
<dbReference type="KEGG" id="pdu:PDUR_14765"/>
<dbReference type="OrthoDB" id="2382207at2"/>
<keyword evidence="2" id="KW-0812">Transmembrane</keyword>
<feature type="transmembrane region" description="Helical" evidence="2">
    <location>
        <begin position="122"/>
        <end position="140"/>
    </location>
</feature>
<dbReference type="GO" id="GO:0005886">
    <property type="term" value="C:plasma membrane"/>
    <property type="evidence" value="ECO:0007669"/>
    <property type="project" value="TreeGrafter"/>
</dbReference>
<protein>
    <submittedName>
        <fullName evidence="3">Membrane protein</fullName>
    </submittedName>
</protein>
<evidence type="ECO:0000256" key="2">
    <source>
        <dbReference type="SAM" id="Phobius"/>
    </source>
</evidence>
<proteinExistence type="predicted"/>
<feature type="transmembrane region" description="Helical" evidence="2">
    <location>
        <begin position="32"/>
        <end position="55"/>
    </location>
</feature>